<dbReference type="PANTHER" id="PTHR43252:SF7">
    <property type="entry name" value="TRANSCRIPTIONAL REGULATOR YQJI"/>
    <property type="match status" value="1"/>
</dbReference>
<dbReference type="EMBL" id="FUZT01000009">
    <property type="protein sequence ID" value="SKC81411.1"/>
    <property type="molecule type" value="Genomic_DNA"/>
</dbReference>
<evidence type="ECO:0000313" key="3">
    <source>
        <dbReference type="Proteomes" id="UP000190285"/>
    </source>
</evidence>
<dbReference type="SUPFAM" id="SSF46785">
    <property type="entry name" value="Winged helix' DNA-binding domain"/>
    <property type="match status" value="1"/>
</dbReference>
<name>A0A1T5LZK2_9FIRM</name>
<keyword evidence="3" id="KW-1185">Reference proteome</keyword>
<gene>
    <name evidence="2" type="ORF">SAMN02194393_03606</name>
</gene>
<dbReference type="Gene3D" id="1.10.10.10">
    <property type="entry name" value="Winged helix-like DNA-binding domain superfamily/Winged helix DNA-binding domain"/>
    <property type="match status" value="1"/>
</dbReference>
<organism evidence="2 3">
    <name type="scientific">Maledivibacter halophilus</name>
    <dbReference type="NCBI Taxonomy" id="36842"/>
    <lineage>
        <taxon>Bacteria</taxon>
        <taxon>Bacillati</taxon>
        <taxon>Bacillota</taxon>
        <taxon>Clostridia</taxon>
        <taxon>Peptostreptococcales</taxon>
        <taxon>Caminicellaceae</taxon>
        <taxon>Maledivibacter</taxon>
    </lineage>
</organism>
<dbReference type="Pfam" id="PF03551">
    <property type="entry name" value="PadR"/>
    <property type="match status" value="1"/>
</dbReference>
<feature type="domain" description="Transcription regulator PadR N-terminal" evidence="1">
    <location>
        <begin position="16"/>
        <end position="89"/>
    </location>
</feature>
<dbReference type="PANTHER" id="PTHR43252">
    <property type="entry name" value="TRANSCRIPTIONAL REGULATOR YQJI"/>
    <property type="match status" value="1"/>
</dbReference>
<dbReference type="OrthoDB" id="9808017at2"/>
<sequence>MKVDKSLVSGSTTMLILKLLSNEDMYGYQMIEELKLRSQNVFTLKAGTLYPLLHKLEQQKFLTSYEKKSENQKLRKYYSITNEGRKLLDKKQNEWSIYTNSVNKVLGGVNFEGI</sequence>
<dbReference type="InterPro" id="IPR036388">
    <property type="entry name" value="WH-like_DNA-bd_sf"/>
</dbReference>
<reference evidence="2 3" key="1">
    <citation type="submission" date="2017-02" db="EMBL/GenBank/DDBJ databases">
        <authorList>
            <person name="Peterson S.W."/>
        </authorList>
    </citation>
    <scope>NUCLEOTIDE SEQUENCE [LARGE SCALE GENOMIC DNA]</scope>
    <source>
        <strain evidence="2 3">M1</strain>
    </source>
</reference>
<proteinExistence type="predicted"/>
<evidence type="ECO:0000259" key="1">
    <source>
        <dbReference type="Pfam" id="PF03551"/>
    </source>
</evidence>
<accession>A0A1T5LZK2</accession>
<dbReference type="InterPro" id="IPR036390">
    <property type="entry name" value="WH_DNA-bd_sf"/>
</dbReference>
<evidence type="ECO:0000313" key="2">
    <source>
        <dbReference type="EMBL" id="SKC81411.1"/>
    </source>
</evidence>
<dbReference type="Proteomes" id="UP000190285">
    <property type="component" value="Unassembled WGS sequence"/>
</dbReference>
<dbReference type="RefSeq" id="WP_079493453.1">
    <property type="nucleotide sequence ID" value="NZ_FUZT01000009.1"/>
</dbReference>
<protein>
    <submittedName>
        <fullName evidence="2">Transcriptional regulator, PadR family</fullName>
    </submittedName>
</protein>
<dbReference type="STRING" id="36842.SAMN02194393_03606"/>
<dbReference type="InterPro" id="IPR005149">
    <property type="entry name" value="Tscrpt_reg_PadR_N"/>
</dbReference>
<dbReference type="AlphaFoldDB" id="A0A1T5LZK2"/>